<dbReference type="AlphaFoldDB" id="A0A7L3BEL0"/>
<name>A0A7L3BEL0_9AVES</name>
<protein>
    <submittedName>
        <fullName evidence="2">ELP5 protein</fullName>
    </submittedName>
</protein>
<evidence type="ECO:0000313" key="2">
    <source>
        <dbReference type="EMBL" id="NXT30339.1"/>
    </source>
</evidence>
<feature type="non-terminal residue" evidence="2">
    <location>
        <position position="1"/>
    </location>
</feature>
<evidence type="ECO:0000256" key="1">
    <source>
        <dbReference type="SAM" id="MobiDB-lite"/>
    </source>
</evidence>
<evidence type="ECO:0000313" key="3">
    <source>
        <dbReference type="Proteomes" id="UP000536260"/>
    </source>
</evidence>
<dbReference type="Proteomes" id="UP000536260">
    <property type="component" value="Unassembled WGS sequence"/>
</dbReference>
<comment type="caution">
    <text evidence="2">The sequence shown here is derived from an EMBL/GenBank/DDBJ whole genome shotgun (WGS) entry which is preliminary data.</text>
</comment>
<sequence>TRLLALLHRDLHPPPLLGALGALAGAQLTLGGSRAPPSAPQIANVLVRRRRGGVREQDEIFSLPPDGSSVRSLGSPPPLQGISGGGPQISGGPPPPHQPLTFRLRLSAAEWAARAAVTPPYQLRPPR</sequence>
<feature type="non-terminal residue" evidence="2">
    <location>
        <position position="127"/>
    </location>
</feature>
<reference evidence="2 3" key="1">
    <citation type="submission" date="2019-09" db="EMBL/GenBank/DDBJ databases">
        <title>Bird 10,000 Genomes (B10K) Project - Family phase.</title>
        <authorList>
            <person name="Zhang G."/>
        </authorList>
    </citation>
    <scope>NUCLEOTIDE SEQUENCE [LARGE SCALE GENOMIC DNA]</scope>
    <source>
        <strain evidence="2">B10K-DU-003-42</strain>
        <tissue evidence="2">Mixed tissue sample</tissue>
    </source>
</reference>
<keyword evidence="3" id="KW-1185">Reference proteome</keyword>
<proteinExistence type="predicted"/>
<gene>
    <name evidence="2" type="primary">Elp5</name>
    <name evidence="2" type="ORF">SYRPAR_R14308</name>
</gene>
<accession>A0A7L3BEL0</accession>
<dbReference type="EMBL" id="VZTO01031986">
    <property type="protein sequence ID" value="NXT30339.1"/>
    <property type="molecule type" value="Genomic_DNA"/>
</dbReference>
<organism evidence="2 3">
    <name type="scientific">Syrrhaptes paradoxus</name>
    <name type="common">Pallas's sandgrouse</name>
    <dbReference type="NCBI Taxonomy" id="302527"/>
    <lineage>
        <taxon>Eukaryota</taxon>
        <taxon>Metazoa</taxon>
        <taxon>Chordata</taxon>
        <taxon>Craniata</taxon>
        <taxon>Vertebrata</taxon>
        <taxon>Euteleostomi</taxon>
        <taxon>Archelosauria</taxon>
        <taxon>Archosauria</taxon>
        <taxon>Dinosauria</taxon>
        <taxon>Saurischia</taxon>
        <taxon>Theropoda</taxon>
        <taxon>Coelurosauria</taxon>
        <taxon>Aves</taxon>
        <taxon>Neognathae</taxon>
        <taxon>Neoaves</taxon>
        <taxon>Columbimorphae</taxon>
        <taxon>Pterocliformes</taxon>
        <taxon>Pteroclidae</taxon>
        <taxon>Syrrhaptes</taxon>
    </lineage>
</organism>
<feature type="region of interest" description="Disordered" evidence="1">
    <location>
        <begin position="59"/>
        <end position="100"/>
    </location>
</feature>